<evidence type="ECO:0000256" key="6">
    <source>
        <dbReference type="ARBA" id="ARBA00050849"/>
    </source>
</evidence>
<dbReference type="InterPro" id="IPR016181">
    <property type="entry name" value="Acyl_CoA_acyltransferase"/>
</dbReference>
<name>A0AAN8EX41_TRICO</name>
<comment type="catalytic activity">
    <reaction evidence="5">
        <text>dopamine + (9Z)-octadecenoyl-CoA = N-(9Z-octadecanoyl)-dopamine + CoA + H(+)</text>
        <dbReference type="Rhea" id="RHEA:51380"/>
        <dbReference type="ChEBI" id="CHEBI:15378"/>
        <dbReference type="ChEBI" id="CHEBI:31883"/>
        <dbReference type="ChEBI" id="CHEBI:57287"/>
        <dbReference type="ChEBI" id="CHEBI:57387"/>
        <dbReference type="ChEBI" id="CHEBI:59905"/>
    </reaction>
    <physiologicalReaction direction="left-to-right" evidence="5">
        <dbReference type="Rhea" id="RHEA:51381"/>
    </physiologicalReaction>
</comment>
<comment type="similarity">
    <text evidence="3">Belongs to the acetyltransferase family. AANAT subfamily.</text>
</comment>
<dbReference type="AlphaFoldDB" id="A0AAN8EX41"/>
<evidence type="ECO:0000259" key="13">
    <source>
        <dbReference type="PROSITE" id="PS51186"/>
    </source>
</evidence>
<evidence type="ECO:0000256" key="7">
    <source>
        <dbReference type="ARBA" id="ARBA00051284"/>
    </source>
</evidence>
<evidence type="ECO:0000256" key="8">
    <source>
        <dbReference type="ARBA" id="ARBA00051711"/>
    </source>
</evidence>
<dbReference type="Pfam" id="PF00583">
    <property type="entry name" value="Acetyltransf_1"/>
    <property type="match status" value="1"/>
</dbReference>
<dbReference type="InterPro" id="IPR000182">
    <property type="entry name" value="GNAT_dom"/>
</dbReference>
<evidence type="ECO:0000256" key="3">
    <source>
        <dbReference type="ARBA" id="ARBA00038182"/>
    </source>
</evidence>
<comment type="catalytic activity">
    <reaction evidence="12">
        <text>serotonin + acetyl-CoA = N-acetylserotonin + CoA + H(+)</text>
        <dbReference type="Rhea" id="RHEA:25217"/>
        <dbReference type="ChEBI" id="CHEBI:15378"/>
        <dbReference type="ChEBI" id="CHEBI:17697"/>
        <dbReference type="ChEBI" id="CHEBI:57287"/>
        <dbReference type="ChEBI" id="CHEBI:57288"/>
        <dbReference type="ChEBI" id="CHEBI:350546"/>
        <dbReference type="EC" id="2.3.1.87"/>
    </reaction>
    <physiologicalReaction direction="left-to-right" evidence="12">
        <dbReference type="Rhea" id="RHEA:25218"/>
    </physiologicalReaction>
</comment>
<evidence type="ECO:0000313" key="14">
    <source>
        <dbReference type="EMBL" id="KAK5968640.1"/>
    </source>
</evidence>
<evidence type="ECO:0000256" key="12">
    <source>
        <dbReference type="ARBA" id="ARBA00052491"/>
    </source>
</evidence>
<dbReference type="FunFam" id="3.40.630.30:FF:000046">
    <property type="entry name" value="Dopamine N-acetyltransferase"/>
    <property type="match status" value="1"/>
</dbReference>
<dbReference type="PROSITE" id="PS51186">
    <property type="entry name" value="GNAT"/>
    <property type="match status" value="1"/>
</dbReference>
<gene>
    <name evidence="14" type="ORF">GCK32_001997</name>
</gene>
<evidence type="ECO:0000256" key="1">
    <source>
        <dbReference type="ARBA" id="ARBA00022679"/>
    </source>
</evidence>
<proteinExistence type="inferred from homology"/>
<comment type="catalytic activity">
    <reaction evidence="9">
        <text>serotonin + (9Z)-octadecenoyl-CoA = N-(9Z-octadecenoyl)-serotonin + CoA + H(+)</text>
        <dbReference type="Rhea" id="RHEA:51392"/>
        <dbReference type="ChEBI" id="CHEBI:15378"/>
        <dbReference type="ChEBI" id="CHEBI:57287"/>
        <dbReference type="ChEBI" id="CHEBI:57387"/>
        <dbReference type="ChEBI" id="CHEBI:134064"/>
        <dbReference type="ChEBI" id="CHEBI:350546"/>
    </reaction>
    <physiologicalReaction direction="left-to-right" evidence="9">
        <dbReference type="Rhea" id="RHEA:51393"/>
    </physiologicalReaction>
</comment>
<evidence type="ECO:0000256" key="2">
    <source>
        <dbReference type="ARBA" id="ARBA00037926"/>
    </source>
</evidence>
<organism evidence="14 15">
    <name type="scientific">Trichostrongylus colubriformis</name>
    <name type="common">Black scour worm</name>
    <dbReference type="NCBI Taxonomy" id="6319"/>
    <lineage>
        <taxon>Eukaryota</taxon>
        <taxon>Metazoa</taxon>
        <taxon>Ecdysozoa</taxon>
        <taxon>Nematoda</taxon>
        <taxon>Chromadorea</taxon>
        <taxon>Rhabditida</taxon>
        <taxon>Rhabditina</taxon>
        <taxon>Rhabditomorpha</taxon>
        <taxon>Strongyloidea</taxon>
        <taxon>Trichostrongylidae</taxon>
        <taxon>Trichostrongylus</taxon>
    </lineage>
</organism>
<dbReference type="Gene3D" id="3.40.630.30">
    <property type="match status" value="1"/>
</dbReference>
<dbReference type="SUPFAM" id="SSF55729">
    <property type="entry name" value="Acyl-CoA N-acyltransferases (Nat)"/>
    <property type="match status" value="1"/>
</dbReference>
<evidence type="ECO:0000256" key="9">
    <source>
        <dbReference type="ARBA" id="ARBA00051823"/>
    </source>
</evidence>
<dbReference type="Proteomes" id="UP001331761">
    <property type="component" value="Unassembled WGS sequence"/>
</dbReference>
<comment type="catalytic activity">
    <reaction evidence="8">
        <text>dopamine + acetyl-CoA = N-acetyldopamine + CoA + H(+)</text>
        <dbReference type="Rhea" id="RHEA:51388"/>
        <dbReference type="ChEBI" id="CHEBI:15378"/>
        <dbReference type="ChEBI" id="CHEBI:57287"/>
        <dbReference type="ChEBI" id="CHEBI:57288"/>
        <dbReference type="ChEBI" id="CHEBI:59905"/>
        <dbReference type="ChEBI" id="CHEBI:125678"/>
    </reaction>
    <physiologicalReaction direction="left-to-right" evidence="8">
        <dbReference type="Rhea" id="RHEA:51389"/>
    </physiologicalReaction>
</comment>
<sequence>MPELQFSTATQENAEEIEKFMFTEFRVNEPITVSLKATEADLSEFFHDLSESGYSHEKYSTLVHLDDRLVAICLCSVNTYEDISAEGTQLEDTEPQDYAKEIAQGPYTKHKANQLVTFVGALERRQRELLGKCCKVLKIDIICVCGEVKNRGLGKELTRRSIEIARTEGCDWVATAATAAASQALFSRMGFQSLYEIPYTSFKENGEVVFKNLHDGCVAGKFMALRVKD</sequence>
<accession>A0AAN8EX41</accession>
<evidence type="ECO:0000256" key="5">
    <source>
        <dbReference type="ARBA" id="ARBA00050189"/>
    </source>
</evidence>
<reference evidence="14 15" key="1">
    <citation type="submission" date="2019-10" db="EMBL/GenBank/DDBJ databases">
        <title>Assembly and Annotation for the nematode Trichostrongylus colubriformis.</title>
        <authorList>
            <person name="Martin J."/>
        </authorList>
    </citation>
    <scope>NUCLEOTIDE SEQUENCE [LARGE SCALE GENOMIC DNA]</scope>
    <source>
        <strain evidence="14">G859</strain>
        <tissue evidence="14">Whole worm</tissue>
    </source>
</reference>
<comment type="pathway">
    <text evidence="2">Aromatic compound metabolism; melatonin biosynthesis; melatonin from serotonin: step 1/2.</text>
</comment>
<keyword evidence="15" id="KW-1185">Reference proteome</keyword>
<evidence type="ECO:0000313" key="15">
    <source>
        <dbReference type="Proteomes" id="UP001331761"/>
    </source>
</evidence>
<comment type="catalytic activity">
    <reaction evidence="6">
        <text>serotonin + octadecanoyl-CoA = N-octadecanoyl-serotonin + CoA + H(+)</text>
        <dbReference type="Rhea" id="RHEA:51400"/>
        <dbReference type="ChEBI" id="CHEBI:15378"/>
        <dbReference type="ChEBI" id="CHEBI:57287"/>
        <dbReference type="ChEBI" id="CHEBI:57394"/>
        <dbReference type="ChEBI" id="CHEBI:134065"/>
        <dbReference type="ChEBI" id="CHEBI:350546"/>
    </reaction>
    <physiologicalReaction direction="left-to-right" evidence="6">
        <dbReference type="Rhea" id="RHEA:51401"/>
    </physiologicalReaction>
</comment>
<comment type="caution">
    <text evidence="14">The sequence shown here is derived from an EMBL/GenBank/DDBJ whole genome shotgun (WGS) entry which is preliminary data.</text>
</comment>
<comment type="catalytic activity">
    <reaction evidence="11">
        <text>dopamine + hexadecanoyl-CoA = N-hexadecanoyl-dopamine + CoA + H(+)</text>
        <dbReference type="Rhea" id="RHEA:51376"/>
        <dbReference type="ChEBI" id="CHEBI:15378"/>
        <dbReference type="ChEBI" id="CHEBI:57287"/>
        <dbReference type="ChEBI" id="CHEBI:57379"/>
        <dbReference type="ChEBI" id="CHEBI:59905"/>
        <dbReference type="ChEBI" id="CHEBI:134058"/>
    </reaction>
    <physiologicalReaction direction="left-to-right" evidence="11">
        <dbReference type="Rhea" id="RHEA:51377"/>
    </physiologicalReaction>
</comment>
<comment type="catalytic activity">
    <reaction evidence="10">
        <text>serotonin + hexadecanoyl-CoA = N-hexadecanoyl-serotonin + CoA + H(+)</text>
        <dbReference type="Rhea" id="RHEA:51384"/>
        <dbReference type="ChEBI" id="CHEBI:15378"/>
        <dbReference type="ChEBI" id="CHEBI:57287"/>
        <dbReference type="ChEBI" id="CHEBI:57379"/>
        <dbReference type="ChEBI" id="CHEBI:134059"/>
        <dbReference type="ChEBI" id="CHEBI:350546"/>
    </reaction>
    <physiologicalReaction direction="left-to-right" evidence="10">
        <dbReference type="Rhea" id="RHEA:51385"/>
    </physiologicalReaction>
</comment>
<feature type="domain" description="N-acetyltransferase" evidence="13">
    <location>
        <begin position="60"/>
        <end position="215"/>
    </location>
</feature>
<dbReference type="EC" id="2.3.1.87" evidence="4"/>
<protein>
    <recommendedName>
        <fullName evidence="4">aralkylamine N-acetyltransferase</fullName>
        <ecNumber evidence="4">2.3.1.87</ecNumber>
    </recommendedName>
</protein>
<evidence type="ECO:0000256" key="4">
    <source>
        <dbReference type="ARBA" id="ARBA00039114"/>
    </source>
</evidence>
<dbReference type="PANTHER" id="PTHR20905:SF1">
    <property type="entry name" value="AT07410P-RELATED"/>
    <property type="match status" value="1"/>
</dbReference>
<keyword evidence="1" id="KW-0808">Transferase</keyword>
<dbReference type="PANTHER" id="PTHR20905">
    <property type="entry name" value="N-ACETYLTRANSFERASE-RELATED"/>
    <property type="match status" value="1"/>
</dbReference>
<evidence type="ECO:0000256" key="10">
    <source>
        <dbReference type="ARBA" id="ARBA00052178"/>
    </source>
</evidence>
<dbReference type="GO" id="GO:0004059">
    <property type="term" value="F:aralkylamine N-acetyltransferase activity"/>
    <property type="evidence" value="ECO:0007669"/>
    <property type="project" value="UniProtKB-EC"/>
</dbReference>
<dbReference type="EMBL" id="WIXE01021153">
    <property type="protein sequence ID" value="KAK5968640.1"/>
    <property type="molecule type" value="Genomic_DNA"/>
</dbReference>
<comment type="catalytic activity">
    <reaction evidence="7">
        <text>serotonin + (5Z,8Z,11Z,14Z)-eicosatetraenoyl-CoA = N-[(5Z,8Z,11Z,14Z)-eicosatetraenoyl]-serotonin + CoA + H(+)</text>
        <dbReference type="Rhea" id="RHEA:51396"/>
        <dbReference type="ChEBI" id="CHEBI:15378"/>
        <dbReference type="ChEBI" id="CHEBI:57287"/>
        <dbReference type="ChEBI" id="CHEBI:57368"/>
        <dbReference type="ChEBI" id="CHEBI:132255"/>
        <dbReference type="ChEBI" id="CHEBI:350546"/>
    </reaction>
    <physiologicalReaction direction="left-to-right" evidence="7">
        <dbReference type="Rhea" id="RHEA:51397"/>
    </physiologicalReaction>
</comment>
<evidence type="ECO:0000256" key="11">
    <source>
        <dbReference type="ARBA" id="ARBA00052335"/>
    </source>
</evidence>